<dbReference type="PANTHER" id="PTHR43308">
    <property type="entry name" value="OUTER MEMBRANE PROTEIN ALPHA-RELATED"/>
    <property type="match status" value="1"/>
</dbReference>
<dbReference type="InterPro" id="IPR001119">
    <property type="entry name" value="SLH_dom"/>
</dbReference>
<name>A0ABZ2Y3A2_9FIRM</name>
<keyword evidence="1" id="KW-0677">Repeat</keyword>
<keyword evidence="2" id="KW-0732">Signal</keyword>
<protein>
    <submittedName>
        <fullName evidence="4">S-layer homology domain-containing protein</fullName>
    </submittedName>
</protein>
<dbReference type="EMBL" id="CP121687">
    <property type="protein sequence ID" value="WZL69084.1"/>
    <property type="molecule type" value="Genomic_DNA"/>
</dbReference>
<organism evidence="4 5">
    <name type="scientific">Defluviitalea saccharophila</name>
    <dbReference type="NCBI Taxonomy" id="879970"/>
    <lineage>
        <taxon>Bacteria</taxon>
        <taxon>Bacillati</taxon>
        <taxon>Bacillota</taxon>
        <taxon>Clostridia</taxon>
        <taxon>Lachnospirales</taxon>
        <taxon>Defluviitaleaceae</taxon>
        <taxon>Defluviitalea</taxon>
    </lineage>
</organism>
<feature type="chain" id="PRO_5045467728" evidence="2">
    <location>
        <begin position="25"/>
        <end position="349"/>
    </location>
</feature>
<dbReference type="InterPro" id="IPR051465">
    <property type="entry name" value="Cell_Envelope_Struct_Comp"/>
</dbReference>
<dbReference type="Proteomes" id="UP001486565">
    <property type="component" value="Chromosome"/>
</dbReference>
<evidence type="ECO:0000256" key="1">
    <source>
        <dbReference type="ARBA" id="ARBA00022737"/>
    </source>
</evidence>
<keyword evidence="5" id="KW-1185">Reference proteome</keyword>
<accession>A0ABZ2Y3A2</accession>
<evidence type="ECO:0000313" key="5">
    <source>
        <dbReference type="Proteomes" id="UP001486565"/>
    </source>
</evidence>
<sequence length="349" mass="39193">MQKKRVAAILTFIISLGMMVQVHAADINFKDVSASDWYAGTVTRLVELGGIGGYPDETFKPGQNMSRAEFIKTVVGSLGLKVEDSKTSHWADNYVKKALELGIIEEAEKSNFQGSKLNVSITRQEMAKIAVLTATKVKKEELTRSQVYIDQIRDYSKISTDYKSYVLTAYTNGIIAGYPDNNFKPNNSLTRAEACTVIIRILEPNQRQIPEVKTIVREDAGDVLLNKFLALYPNNATVIVDGEVRFHPTNKPTNKKDSWAISFCSIDYLEEGDYLICLSQKDANSLKAFKDTLKLVYPTDYEKVYEASLKMWDAPVLKYTHKGTYDKRKTSINRNTEGIDILIAKIGAK</sequence>
<evidence type="ECO:0000313" key="4">
    <source>
        <dbReference type="EMBL" id="WZL69084.1"/>
    </source>
</evidence>
<dbReference type="Pfam" id="PF00395">
    <property type="entry name" value="SLH"/>
    <property type="match status" value="3"/>
</dbReference>
<feature type="domain" description="SLH" evidence="3">
    <location>
        <begin position="149"/>
        <end position="212"/>
    </location>
</feature>
<gene>
    <name evidence="4" type="ORF">QBE51_09750</name>
</gene>
<feature type="domain" description="SLH" evidence="3">
    <location>
        <begin position="25"/>
        <end position="88"/>
    </location>
</feature>
<feature type="signal peptide" evidence="2">
    <location>
        <begin position="1"/>
        <end position="24"/>
    </location>
</feature>
<evidence type="ECO:0000259" key="3">
    <source>
        <dbReference type="PROSITE" id="PS51272"/>
    </source>
</evidence>
<dbReference type="RefSeq" id="WP_341876087.1">
    <property type="nucleotide sequence ID" value="NZ_CP121687.1"/>
</dbReference>
<dbReference type="PANTHER" id="PTHR43308:SF5">
    <property type="entry name" value="S-LAYER PROTEIN _ PEPTIDOGLYCAN ENDO-BETA-N-ACETYLGLUCOSAMINIDASE"/>
    <property type="match status" value="1"/>
</dbReference>
<evidence type="ECO:0000256" key="2">
    <source>
        <dbReference type="SAM" id="SignalP"/>
    </source>
</evidence>
<dbReference type="PROSITE" id="PS51272">
    <property type="entry name" value="SLH"/>
    <property type="match status" value="2"/>
</dbReference>
<reference evidence="4 5" key="1">
    <citation type="submission" date="2023-03" db="EMBL/GenBank/DDBJ databases">
        <title>Novel Species.</title>
        <authorList>
            <person name="Ma S."/>
        </authorList>
    </citation>
    <scope>NUCLEOTIDE SEQUENCE [LARGE SCALE GENOMIC DNA]</scope>
    <source>
        <strain evidence="4 5">LIND6LT2</strain>
    </source>
</reference>
<proteinExistence type="predicted"/>